<keyword evidence="3" id="KW-0804">Transcription</keyword>
<keyword evidence="2" id="KW-0238">DNA-binding</keyword>
<gene>
    <name evidence="5" type="ORF">ACE3NQ_25280</name>
</gene>
<name>A0ABV5BES1_9BACL</name>
<dbReference type="Proteomes" id="UP001580407">
    <property type="component" value="Unassembled WGS sequence"/>
</dbReference>
<reference evidence="5 6" key="1">
    <citation type="submission" date="2024-09" db="EMBL/GenBank/DDBJ databases">
        <authorList>
            <person name="Ruan L."/>
        </authorList>
    </citation>
    <scope>NUCLEOTIDE SEQUENCE [LARGE SCALE GENOMIC DNA]</scope>
    <source>
        <strain evidence="5 6">D33</strain>
    </source>
</reference>
<dbReference type="SUPFAM" id="SSF51215">
    <property type="entry name" value="Regulatory protein AraC"/>
    <property type="match status" value="1"/>
</dbReference>
<dbReference type="Pfam" id="PF12833">
    <property type="entry name" value="HTH_18"/>
    <property type="match status" value="1"/>
</dbReference>
<evidence type="ECO:0000313" key="5">
    <source>
        <dbReference type="EMBL" id="MFB5684217.1"/>
    </source>
</evidence>
<dbReference type="SMART" id="SM00342">
    <property type="entry name" value="HTH_ARAC"/>
    <property type="match status" value="1"/>
</dbReference>
<dbReference type="Pfam" id="PF02311">
    <property type="entry name" value="AraC_binding"/>
    <property type="match status" value="1"/>
</dbReference>
<organism evidence="5 6">
    <name type="scientific">Paenibacillus terreus</name>
    <dbReference type="NCBI Taxonomy" id="1387834"/>
    <lineage>
        <taxon>Bacteria</taxon>
        <taxon>Bacillati</taxon>
        <taxon>Bacillota</taxon>
        <taxon>Bacilli</taxon>
        <taxon>Bacillales</taxon>
        <taxon>Paenibacillaceae</taxon>
        <taxon>Paenibacillus</taxon>
    </lineage>
</organism>
<feature type="domain" description="HTH araC/xylS-type" evidence="4">
    <location>
        <begin position="186"/>
        <end position="284"/>
    </location>
</feature>
<dbReference type="InterPro" id="IPR009057">
    <property type="entry name" value="Homeodomain-like_sf"/>
</dbReference>
<comment type="caution">
    <text evidence="5">The sequence shown here is derived from an EMBL/GenBank/DDBJ whole genome shotgun (WGS) entry which is preliminary data.</text>
</comment>
<evidence type="ECO:0000256" key="2">
    <source>
        <dbReference type="ARBA" id="ARBA00023125"/>
    </source>
</evidence>
<dbReference type="PROSITE" id="PS00041">
    <property type="entry name" value="HTH_ARAC_FAMILY_1"/>
    <property type="match status" value="1"/>
</dbReference>
<proteinExistence type="predicted"/>
<sequence>MSGETVIELKTPPLPYYLGSGLTEFRTGDHHPNRRNLGIYDLLIMIKGELHIGENGQQWTLAAGNTLLLLPDGEHYSVKPCEQDTVFYWVHFEHTGRNESSSTTNTYNKGVSYSSRPFGNPYTLRLPKHSKLSNPQAAFSLAQQLLALSMDHSFWEEQRLLAGLLAMLEEEGGPNNIRSGPARLAERVAAYIQQNYRDKITNDTLADVFHFHPNYIIRCMKMKYGRTPTDYLHEFRLERAKRLLITTDWSVERISEEIGYRNAPYFSSSFKHGVGLSPLQFRKQYMN</sequence>
<dbReference type="SUPFAM" id="SSF46689">
    <property type="entry name" value="Homeodomain-like"/>
    <property type="match status" value="2"/>
</dbReference>
<dbReference type="RefSeq" id="WP_375527932.1">
    <property type="nucleotide sequence ID" value="NZ_JBHILM010000037.1"/>
</dbReference>
<keyword evidence="6" id="KW-1185">Reference proteome</keyword>
<dbReference type="PANTHER" id="PTHR43280:SF28">
    <property type="entry name" value="HTH-TYPE TRANSCRIPTIONAL ACTIVATOR RHAS"/>
    <property type="match status" value="1"/>
</dbReference>
<evidence type="ECO:0000256" key="1">
    <source>
        <dbReference type="ARBA" id="ARBA00023015"/>
    </source>
</evidence>
<dbReference type="InterPro" id="IPR018060">
    <property type="entry name" value="HTH_AraC"/>
</dbReference>
<evidence type="ECO:0000313" key="6">
    <source>
        <dbReference type="Proteomes" id="UP001580407"/>
    </source>
</evidence>
<evidence type="ECO:0000259" key="4">
    <source>
        <dbReference type="PROSITE" id="PS01124"/>
    </source>
</evidence>
<dbReference type="Gene3D" id="1.10.10.60">
    <property type="entry name" value="Homeodomain-like"/>
    <property type="match status" value="2"/>
</dbReference>
<dbReference type="InterPro" id="IPR003313">
    <property type="entry name" value="AraC-bd"/>
</dbReference>
<dbReference type="PANTHER" id="PTHR43280">
    <property type="entry name" value="ARAC-FAMILY TRANSCRIPTIONAL REGULATOR"/>
    <property type="match status" value="1"/>
</dbReference>
<protein>
    <submittedName>
        <fullName evidence="5">Helix-turn-helix domain-containing protein</fullName>
    </submittedName>
</protein>
<dbReference type="EMBL" id="JBHILM010000037">
    <property type="protein sequence ID" value="MFB5684217.1"/>
    <property type="molecule type" value="Genomic_DNA"/>
</dbReference>
<dbReference type="InterPro" id="IPR018062">
    <property type="entry name" value="HTH_AraC-typ_CS"/>
</dbReference>
<accession>A0ABV5BES1</accession>
<evidence type="ECO:0000256" key="3">
    <source>
        <dbReference type="ARBA" id="ARBA00023163"/>
    </source>
</evidence>
<dbReference type="InterPro" id="IPR037923">
    <property type="entry name" value="HTH-like"/>
</dbReference>
<keyword evidence="1" id="KW-0805">Transcription regulation</keyword>
<dbReference type="PROSITE" id="PS01124">
    <property type="entry name" value="HTH_ARAC_FAMILY_2"/>
    <property type="match status" value="1"/>
</dbReference>